<dbReference type="Proteomes" id="UP000092462">
    <property type="component" value="Unassembled WGS sequence"/>
</dbReference>
<name>A0A1B0GM99_PHLPP</name>
<evidence type="ECO:0000313" key="3">
    <source>
        <dbReference type="Proteomes" id="UP000092462"/>
    </source>
</evidence>
<dbReference type="GO" id="GO:0016747">
    <property type="term" value="F:acyltransferase activity, transferring groups other than amino-acyl groups"/>
    <property type="evidence" value="ECO:0007669"/>
    <property type="project" value="InterPro"/>
</dbReference>
<dbReference type="EMBL" id="AJVK01011229">
    <property type="status" value="NOT_ANNOTATED_CDS"/>
    <property type="molecule type" value="Genomic_DNA"/>
</dbReference>
<sequence length="600" mass="68863">EACHASNSPPRVIVSEKTPRLRELLKVISPIEVDYRVLTGNVNASQQRQMNVLFRDTSDFQLGICLPKSCTLQETHNLVQKFYSTGNASNFFDISVTFNRVKDFNGSAGDLWENTSYRAAVWIFLALAFITFLSSQNKEFFTEPESQVEKKLKASMQMSAFHRFISCFHFPTNFTITMSTDVHPQGLNSVAGLKTSSCLWIIGMHVMYFNIITTKIPLASAKFENLGYFLLFRSVLAVDIFFMISGLLMAYNFLRHGTLHQQIQANSFANNAKLYLRFMVHRYLRLAPVILISSILSRMVFLYLDSENALPMGFCPGIECEYWYRNMLFVQNFYPIQDMCNRWSWHVACDMQLYGIFIAILFIQTKYPRCGRILLAFVTTGGLLLTFLLCIHHKYQLSVLGVFEAIDTVYTPLWYRIFPYGVGIFVAMIIVVAQETKLPAFGSRSVRLYVGSSLIFLISQVISDAASRSVIYVAFLWSFGRFLLVVFMGSYLCLAHWGYILPFGRWASTKFCTRINKLSYTMYMFHSVLARFAYGGRLPPSELSYPMTIISYLGILTATYIFSIFCTTLIEVPFQKLSEEFIMKPIRNKRKSNDKNEVQS</sequence>
<protein>
    <recommendedName>
        <fullName evidence="1">Acyltransferase 3 domain-containing protein</fullName>
    </recommendedName>
</protein>
<reference evidence="2" key="1">
    <citation type="submission" date="2022-08" db="UniProtKB">
        <authorList>
            <consortium name="EnsemblMetazoa"/>
        </authorList>
    </citation>
    <scope>IDENTIFICATION</scope>
    <source>
        <strain evidence="2">Israel</strain>
    </source>
</reference>
<dbReference type="EMBL" id="AJVK01011230">
    <property type="status" value="NOT_ANNOTATED_CDS"/>
    <property type="molecule type" value="Genomic_DNA"/>
</dbReference>
<keyword evidence="3" id="KW-1185">Reference proteome</keyword>
<dbReference type="VEuPathDB" id="VectorBase:PPAPM1_011808"/>
<feature type="domain" description="Acyltransferase 3" evidence="1">
    <location>
        <begin position="190"/>
        <end position="566"/>
    </location>
</feature>
<dbReference type="VEuPathDB" id="VectorBase:PPAI002173"/>
<evidence type="ECO:0000313" key="2">
    <source>
        <dbReference type="EnsemblMetazoa" id="PPAI002173-PA"/>
    </source>
</evidence>
<dbReference type="InterPro" id="IPR052728">
    <property type="entry name" value="O2_lipid_transport_reg"/>
</dbReference>
<dbReference type="PANTHER" id="PTHR11161:SF15">
    <property type="entry name" value="GH19286P-RELATED"/>
    <property type="match status" value="1"/>
</dbReference>
<dbReference type="InterPro" id="IPR002656">
    <property type="entry name" value="Acyl_transf_3_dom"/>
</dbReference>
<dbReference type="Pfam" id="PF01757">
    <property type="entry name" value="Acyl_transf_3"/>
    <property type="match status" value="1"/>
</dbReference>
<proteinExistence type="predicted"/>
<accession>A0A1B0GM99</accession>
<dbReference type="PANTHER" id="PTHR11161">
    <property type="entry name" value="O-ACYLTRANSFERASE"/>
    <property type="match status" value="1"/>
</dbReference>
<dbReference type="EnsemblMetazoa" id="PPAI002173-RA">
    <property type="protein sequence ID" value="PPAI002173-PA"/>
    <property type="gene ID" value="PPAI002173"/>
</dbReference>
<dbReference type="AlphaFoldDB" id="A0A1B0GM99"/>
<organism evidence="2 3">
    <name type="scientific">Phlebotomus papatasi</name>
    <name type="common">Sandfly</name>
    <dbReference type="NCBI Taxonomy" id="29031"/>
    <lineage>
        <taxon>Eukaryota</taxon>
        <taxon>Metazoa</taxon>
        <taxon>Ecdysozoa</taxon>
        <taxon>Arthropoda</taxon>
        <taxon>Hexapoda</taxon>
        <taxon>Insecta</taxon>
        <taxon>Pterygota</taxon>
        <taxon>Neoptera</taxon>
        <taxon>Endopterygota</taxon>
        <taxon>Diptera</taxon>
        <taxon>Nematocera</taxon>
        <taxon>Psychodoidea</taxon>
        <taxon>Psychodidae</taxon>
        <taxon>Phlebotomus</taxon>
        <taxon>Phlebotomus</taxon>
    </lineage>
</organism>
<evidence type="ECO:0000259" key="1">
    <source>
        <dbReference type="Pfam" id="PF01757"/>
    </source>
</evidence>